<keyword evidence="3 4" id="KW-0131">Cell cycle</keyword>
<accession>A0A814C8C4</accession>
<dbReference type="SUPFAM" id="SSF55637">
    <property type="entry name" value="Cell cycle regulatory proteins"/>
    <property type="match status" value="1"/>
</dbReference>
<proteinExistence type="inferred from homology"/>
<evidence type="ECO:0000256" key="2">
    <source>
        <dbReference type="ARBA" id="ARBA00022618"/>
    </source>
</evidence>
<dbReference type="Gene3D" id="3.30.170.10">
    <property type="entry name" value="Cyclin-dependent kinase, regulatory subunit"/>
    <property type="match status" value="1"/>
</dbReference>
<comment type="similarity">
    <text evidence="1 4">Belongs to the CKS family.</text>
</comment>
<dbReference type="EMBL" id="CAJNOI010000010">
    <property type="protein sequence ID" value="CAF0782623.1"/>
    <property type="molecule type" value="Genomic_DNA"/>
</dbReference>
<name>A0A814C8C4_9BILA</name>
<dbReference type="EMBL" id="CAJNOM010000050">
    <property type="protein sequence ID" value="CAF0922711.1"/>
    <property type="molecule type" value="Genomic_DNA"/>
</dbReference>
<dbReference type="AlphaFoldDB" id="A0A814C8C4"/>
<sequence length="166" mass="19204">MPPGQQQKPPRYSSTYEDDKFQYRHVILDKEMAPVIPKNRLMDEVEWRALGIKQGPHWEHYLIHKPEPFVLMFRRQLKYRVEPDPGMQQQNTHFPTTRMPVSATMNMSTSYPLGDSTNTKKTMVTRGGSSSGGLRVAVNPYKVIHDQIDEEDNELLESGFVSHCDE</sequence>
<evidence type="ECO:0000313" key="6">
    <source>
        <dbReference type="EMBL" id="CAF0782623.1"/>
    </source>
</evidence>
<dbReference type="InterPro" id="IPR000789">
    <property type="entry name" value="Cyclin-dep_kinase_reg-sub"/>
</dbReference>
<dbReference type="GO" id="GO:0016538">
    <property type="term" value="F:cyclin-dependent protein serine/threonine kinase regulator activity"/>
    <property type="evidence" value="ECO:0007669"/>
    <property type="project" value="InterPro"/>
</dbReference>
<evidence type="ECO:0000313" key="8">
    <source>
        <dbReference type="EMBL" id="CAF0936782.1"/>
    </source>
</evidence>
<protein>
    <recommendedName>
        <fullName evidence="4">Cyclin-dependent kinases regulatory subunit</fullName>
    </recommendedName>
</protein>
<dbReference type="GO" id="GO:0051301">
    <property type="term" value="P:cell division"/>
    <property type="evidence" value="ECO:0007669"/>
    <property type="project" value="UniProtKB-UniRule"/>
</dbReference>
<evidence type="ECO:0000256" key="4">
    <source>
        <dbReference type="RuleBase" id="RU311113"/>
    </source>
</evidence>
<dbReference type="Proteomes" id="UP000663877">
    <property type="component" value="Unassembled WGS sequence"/>
</dbReference>
<evidence type="ECO:0000313" key="9">
    <source>
        <dbReference type="Proteomes" id="UP000663832"/>
    </source>
</evidence>
<evidence type="ECO:0000313" key="7">
    <source>
        <dbReference type="EMBL" id="CAF0922711.1"/>
    </source>
</evidence>
<feature type="compositionally biased region" description="Polar residues" evidence="5">
    <location>
        <begin position="111"/>
        <end position="122"/>
    </location>
</feature>
<dbReference type="PRINTS" id="PR00296">
    <property type="entry name" value="CYCLINKINASE"/>
</dbReference>
<evidence type="ECO:0000256" key="5">
    <source>
        <dbReference type="SAM" id="MobiDB-lite"/>
    </source>
</evidence>
<dbReference type="EMBL" id="CAJNOM010000055">
    <property type="protein sequence ID" value="CAF0936782.1"/>
    <property type="molecule type" value="Genomic_DNA"/>
</dbReference>
<comment type="caution">
    <text evidence="8">The sequence shown here is derived from an EMBL/GenBank/DDBJ whole genome shotgun (WGS) entry which is preliminary data.</text>
</comment>
<feature type="region of interest" description="Disordered" evidence="5">
    <location>
        <begin position="111"/>
        <end position="131"/>
    </location>
</feature>
<comment type="function">
    <text evidence="4">Binds to the catalytic subunit of the cyclin dependent kinases and is essential for their biological function.</text>
</comment>
<evidence type="ECO:0000256" key="3">
    <source>
        <dbReference type="ARBA" id="ARBA00023306"/>
    </source>
</evidence>
<evidence type="ECO:0000256" key="1">
    <source>
        <dbReference type="ARBA" id="ARBA00007782"/>
    </source>
</evidence>
<organism evidence="8 9">
    <name type="scientific">Adineta steineri</name>
    <dbReference type="NCBI Taxonomy" id="433720"/>
    <lineage>
        <taxon>Eukaryota</taxon>
        <taxon>Metazoa</taxon>
        <taxon>Spiralia</taxon>
        <taxon>Gnathifera</taxon>
        <taxon>Rotifera</taxon>
        <taxon>Eurotatoria</taxon>
        <taxon>Bdelloidea</taxon>
        <taxon>Adinetida</taxon>
        <taxon>Adinetidae</taxon>
        <taxon>Adineta</taxon>
    </lineage>
</organism>
<dbReference type="SMART" id="SM01084">
    <property type="entry name" value="CKS"/>
    <property type="match status" value="1"/>
</dbReference>
<reference evidence="8" key="1">
    <citation type="submission" date="2021-02" db="EMBL/GenBank/DDBJ databases">
        <authorList>
            <person name="Nowell W R."/>
        </authorList>
    </citation>
    <scope>NUCLEOTIDE SEQUENCE</scope>
</reference>
<dbReference type="PANTHER" id="PTHR23415">
    <property type="entry name" value="CYCLIN-DEPENDENT KINASES REGULATORY SUBUNIT/60S RIBOSOME SUBUNIT BIOGENESIS PROTEIN NIP7"/>
    <property type="match status" value="1"/>
</dbReference>
<dbReference type="InterPro" id="IPR036858">
    <property type="entry name" value="Cyclin-dep_kinase_reg-sub_sf"/>
</dbReference>
<keyword evidence="9" id="KW-1185">Reference proteome</keyword>
<dbReference type="OrthoDB" id="440676at2759"/>
<keyword evidence="2 4" id="KW-0132">Cell division</keyword>
<dbReference type="Proteomes" id="UP000663832">
    <property type="component" value="Unassembled WGS sequence"/>
</dbReference>
<gene>
    <name evidence="6" type="ORF">BJG266_LOCUS4218</name>
    <name evidence="7" type="ORF">QVE165_LOCUS10636</name>
    <name evidence="8" type="ORF">QVE165_LOCUS11419</name>
</gene>
<dbReference type="Pfam" id="PF01111">
    <property type="entry name" value="CKS"/>
    <property type="match status" value="1"/>
</dbReference>